<dbReference type="HOGENOM" id="CLU_1108640_0_0_1"/>
<evidence type="ECO:0000256" key="1">
    <source>
        <dbReference type="SAM" id="MobiDB-lite"/>
    </source>
</evidence>
<dbReference type="AlphaFoldDB" id="M1DGK2"/>
<feature type="compositionally biased region" description="Basic and acidic residues" evidence="1">
    <location>
        <begin position="97"/>
        <end position="125"/>
    </location>
</feature>
<reference evidence="3" key="1">
    <citation type="journal article" date="2011" name="Nature">
        <title>Genome sequence and analysis of the tuber crop potato.</title>
        <authorList>
            <consortium name="The Potato Genome Sequencing Consortium"/>
        </authorList>
    </citation>
    <scope>NUCLEOTIDE SEQUENCE [LARGE SCALE GENOMIC DNA]</scope>
    <source>
        <strain evidence="3">cv. DM1-3 516 R44</strain>
    </source>
</reference>
<feature type="compositionally biased region" description="Polar residues" evidence="1">
    <location>
        <begin position="184"/>
        <end position="193"/>
    </location>
</feature>
<feature type="compositionally biased region" description="Basic and acidic residues" evidence="1">
    <location>
        <begin position="161"/>
        <end position="183"/>
    </location>
</feature>
<dbReference type="Gramene" id="PGSC0003DMT400088717">
    <property type="protein sequence ID" value="PGSC0003DMT400088717"/>
    <property type="gene ID" value="PGSC0003DMG400038288"/>
</dbReference>
<feature type="compositionally biased region" description="Polar residues" evidence="1">
    <location>
        <begin position="126"/>
        <end position="145"/>
    </location>
</feature>
<feature type="region of interest" description="Disordered" evidence="1">
    <location>
        <begin position="90"/>
        <end position="251"/>
    </location>
</feature>
<evidence type="ECO:0000313" key="3">
    <source>
        <dbReference type="Proteomes" id="UP000011115"/>
    </source>
</evidence>
<name>M1DGK2_SOLTU</name>
<proteinExistence type="predicted"/>
<dbReference type="Proteomes" id="UP000011115">
    <property type="component" value="Unassembled WGS sequence"/>
</dbReference>
<dbReference type="InParanoid" id="M1DGK2"/>
<protein>
    <submittedName>
        <fullName evidence="2">Cylicin-2</fullName>
    </submittedName>
</protein>
<dbReference type="EnsemblPlants" id="PGSC0003DMT400088717">
    <property type="protein sequence ID" value="PGSC0003DMT400088717"/>
    <property type="gene ID" value="PGSC0003DMG400038288"/>
</dbReference>
<feature type="region of interest" description="Disordered" evidence="1">
    <location>
        <begin position="41"/>
        <end position="78"/>
    </location>
</feature>
<feature type="compositionally biased region" description="Basic and acidic residues" evidence="1">
    <location>
        <begin position="58"/>
        <end position="71"/>
    </location>
</feature>
<evidence type="ECO:0000313" key="2">
    <source>
        <dbReference type="EnsemblPlants" id="PGSC0003DMT400088717"/>
    </source>
</evidence>
<accession>M1DGK2</accession>
<feature type="compositionally biased region" description="Basic residues" evidence="1">
    <location>
        <begin position="217"/>
        <end position="233"/>
    </location>
</feature>
<keyword evidence="3" id="KW-1185">Reference proteome</keyword>
<organism evidence="2 3">
    <name type="scientific">Solanum tuberosum</name>
    <name type="common">Potato</name>
    <dbReference type="NCBI Taxonomy" id="4113"/>
    <lineage>
        <taxon>Eukaryota</taxon>
        <taxon>Viridiplantae</taxon>
        <taxon>Streptophyta</taxon>
        <taxon>Embryophyta</taxon>
        <taxon>Tracheophyta</taxon>
        <taxon>Spermatophyta</taxon>
        <taxon>Magnoliopsida</taxon>
        <taxon>eudicotyledons</taxon>
        <taxon>Gunneridae</taxon>
        <taxon>Pentapetalae</taxon>
        <taxon>asterids</taxon>
        <taxon>lamiids</taxon>
        <taxon>Solanales</taxon>
        <taxon>Solanaceae</taxon>
        <taxon>Solanoideae</taxon>
        <taxon>Solaneae</taxon>
        <taxon>Solanum</taxon>
    </lineage>
</organism>
<reference evidence="2" key="2">
    <citation type="submission" date="2015-06" db="UniProtKB">
        <authorList>
            <consortium name="EnsemblPlants"/>
        </authorList>
    </citation>
    <scope>IDENTIFICATION</scope>
    <source>
        <strain evidence="2">DM1-3 516 R44</strain>
    </source>
</reference>
<dbReference type="PaxDb" id="4113-PGSC0003DMT400088717"/>
<sequence length="251" mass="28957">MRGMKFQLLGNLPQDQITALEEDHNKGEELDLVRITSILNQENNQDKEHTPTHRIKPLQHDHADLSTKETTDGNMQGKMQGNQNVVVKQTQAAQHTNAKEQIEASKEKQYGNGEKDTWKVRDKTNPNENTMQQNKEYGKKQPNSTNKEKTGKSGHILGECPTKEKDEEIKKRKEVEAIKKGQEKQLNQTSKGNQQHEEGKAKTHSNKKLMQEDQLKKILHTRRNNGKFRKKNKNQQQHQDQGKNHNPQVQV</sequence>